<dbReference type="Proteomes" id="UP000054558">
    <property type="component" value="Unassembled WGS sequence"/>
</dbReference>
<reference evidence="6 7" key="1">
    <citation type="journal article" date="2014" name="Nat. Commun.">
        <title>Klebsormidium flaccidum genome reveals primary factors for plant terrestrial adaptation.</title>
        <authorList>
            <person name="Hori K."/>
            <person name="Maruyama F."/>
            <person name="Fujisawa T."/>
            <person name="Togashi T."/>
            <person name="Yamamoto N."/>
            <person name="Seo M."/>
            <person name="Sato S."/>
            <person name="Yamada T."/>
            <person name="Mori H."/>
            <person name="Tajima N."/>
            <person name="Moriyama T."/>
            <person name="Ikeuchi M."/>
            <person name="Watanabe M."/>
            <person name="Wada H."/>
            <person name="Kobayashi K."/>
            <person name="Saito M."/>
            <person name="Masuda T."/>
            <person name="Sasaki-Sekimoto Y."/>
            <person name="Mashiguchi K."/>
            <person name="Awai K."/>
            <person name="Shimojima M."/>
            <person name="Masuda S."/>
            <person name="Iwai M."/>
            <person name="Nobusawa T."/>
            <person name="Narise T."/>
            <person name="Kondo S."/>
            <person name="Saito H."/>
            <person name="Sato R."/>
            <person name="Murakawa M."/>
            <person name="Ihara Y."/>
            <person name="Oshima-Yamada Y."/>
            <person name="Ohtaka K."/>
            <person name="Satoh M."/>
            <person name="Sonobe K."/>
            <person name="Ishii M."/>
            <person name="Ohtani R."/>
            <person name="Kanamori-Sato M."/>
            <person name="Honoki R."/>
            <person name="Miyazaki D."/>
            <person name="Mochizuki H."/>
            <person name="Umetsu J."/>
            <person name="Higashi K."/>
            <person name="Shibata D."/>
            <person name="Kamiya Y."/>
            <person name="Sato N."/>
            <person name="Nakamura Y."/>
            <person name="Tabata S."/>
            <person name="Ida S."/>
            <person name="Kurokawa K."/>
            <person name="Ohta H."/>
        </authorList>
    </citation>
    <scope>NUCLEOTIDE SEQUENCE [LARGE SCALE GENOMIC DNA]</scope>
    <source>
        <strain evidence="6 7">NIES-2285</strain>
    </source>
</reference>
<gene>
    <name evidence="6" type="ORF">KFL_005120060</name>
</gene>
<dbReference type="OMA" id="HRNVPGT"/>
<evidence type="ECO:0000256" key="4">
    <source>
        <dbReference type="ARBA" id="ARBA00047512"/>
    </source>
</evidence>
<comment type="catalytic activity">
    <reaction evidence="4">
        <text>a sn-glycero-3-phosphodiester + H2O = an alcohol + sn-glycerol 3-phosphate + H(+)</text>
        <dbReference type="Rhea" id="RHEA:12969"/>
        <dbReference type="ChEBI" id="CHEBI:15377"/>
        <dbReference type="ChEBI" id="CHEBI:15378"/>
        <dbReference type="ChEBI" id="CHEBI:30879"/>
        <dbReference type="ChEBI" id="CHEBI:57597"/>
        <dbReference type="ChEBI" id="CHEBI:83408"/>
        <dbReference type="EC" id="3.1.4.46"/>
    </reaction>
</comment>
<evidence type="ECO:0000313" key="7">
    <source>
        <dbReference type="Proteomes" id="UP000054558"/>
    </source>
</evidence>
<dbReference type="SUPFAM" id="SSF51695">
    <property type="entry name" value="PLC-like phosphodiesterases"/>
    <property type="match status" value="1"/>
</dbReference>
<dbReference type="STRING" id="105231.A0A1Y1IEE7"/>
<keyword evidence="2" id="KW-0319">Glycerol metabolism</keyword>
<dbReference type="InterPro" id="IPR017946">
    <property type="entry name" value="PLC-like_Pdiesterase_TIM-brl"/>
</dbReference>
<dbReference type="AlphaFoldDB" id="A0A1Y1IEE7"/>
<dbReference type="PANTHER" id="PTHR22958">
    <property type="entry name" value="GLYCEROPHOSPHORYL DIESTER PHOSPHODIESTERASE"/>
    <property type="match status" value="1"/>
</dbReference>
<name>A0A1Y1IEE7_KLENI</name>
<evidence type="ECO:0000256" key="2">
    <source>
        <dbReference type="ARBA" id="ARBA00022798"/>
    </source>
</evidence>
<dbReference type="EC" id="3.1.4.46" evidence="1"/>
<evidence type="ECO:0000259" key="5">
    <source>
        <dbReference type="PROSITE" id="PS51704"/>
    </source>
</evidence>
<protein>
    <recommendedName>
        <fullName evidence="1">glycerophosphodiester phosphodiesterase</fullName>
        <ecNumber evidence="1">3.1.4.46</ecNumber>
    </recommendedName>
</protein>
<dbReference type="PROSITE" id="PS51704">
    <property type="entry name" value="GP_PDE"/>
    <property type="match status" value="1"/>
</dbReference>
<evidence type="ECO:0000256" key="3">
    <source>
        <dbReference type="ARBA" id="ARBA00022801"/>
    </source>
</evidence>
<dbReference type="InterPro" id="IPR030395">
    <property type="entry name" value="GP_PDE_dom"/>
</dbReference>
<organism evidence="6 7">
    <name type="scientific">Klebsormidium nitens</name>
    <name type="common">Green alga</name>
    <name type="synonym">Ulothrix nitens</name>
    <dbReference type="NCBI Taxonomy" id="105231"/>
    <lineage>
        <taxon>Eukaryota</taxon>
        <taxon>Viridiplantae</taxon>
        <taxon>Streptophyta</taxon>
        <taxon>Klebsormidiophyceae</taxon>
        <taxon>Klebsormidiales</taxon>
        <taxon>Klebsormidiaceae</taxon>
        <taxon>Klebsormidium</taxon>
    </lineage>
</organism>
<keyword evidence="7" id="KW-1185">Reference proteome</keyword>
<proteinExistence type="predicted"/>
<dbReference type="GO" id="GO:0008889">
    <property type="term" value="F:glycerophosphodiester phosphodiesterase activity"/>
    <property type="evidence" value="ECO:0007669"/>
    <property type="project" value="UniProtKB-EC"/>
</dbReference>
<dbReference type="OrthoDB" id="1058301at2759"/>
<keyword evidence="3" id="KW-0378">Hydrolase</keyword>
<sequence length="485" mass="52709">MEVAGVIGRSSSAFGLVRRSLSFSLPGKQFVNEALPIFGSTQPIAVSAVSRGSNSGGVRQTLNALAMDGAVDTIVMQSPRTSFTSPLERAPTLAANPSQKIVETFLLRPGSFAWPQIETEEAEKRGRFGAESISILSPSRTSYWGRVETGQGRSRVTIVGHRGSGKNKSKRLAWVGGVEGLPDIRENTIRSFALAGNHGADFIEFDVQVSKDSHAVIFHDDYIHTSEEESRRIGDLTIDEFRRIGPQEGAGFSGRPLLRRAGDGILEPWECAMEGPLCTLKEAFQNVAETVGFNIEVKFLDSEESLEEIARVVTATLADVKANAGHRRIIFSTFHPDAAILLRRLQSTYPVFFLTDGGSDLYQDPRRNSLAAAIDLCTSNQLQGIVSEVTAILRQPEMIRVIKNQGLGLYTYGEENNLPEAVFFQQFQGVDGVIVDNVRPVANLARSFSVLSAPVSSIPKPQLEQSPVVAALNEVVRNAVAIRAA</sequence>
<dbReference type="GO" id="GO:0006071">
    <property type="term" value="P:glycerol metabolic process"/>
    <property type="evidence" value="ECO:0007669"/>
    <property type="project" value="UniProtKB-KW"/>
</dbReference>
<evidence type="ECO:0000313" key="6">
    <source>
        <dbReference type="EMBL" id="GAQ89335.1"/>
    </source>
</evidence>
<dbReference type="Gene3D" id="3.20.20.190">
    <property type="entry name" value="Phosphatidylinositol (PI) phosphodiesterase"/>
    <property type="match status" value="1"/>
</dbReference>
<dbReference type="GO" id="GO:0046475">
    <property type="term" value="P:glycerophospholipid catabolic process"/>
    <property type="evidence" value="ECO:0000318"/>
    <property type="project" value="GO_Central"/>
</dbReference>
<accession>A0A1Y1IEE7</accession>
<dbReference type="Pfam" id="PF03009">
    <property type="entry name" value="GDPD"/>
    <property type="match status" value="1"/>
</dbReference>
<feature type="domain" description="GP-PDE" evidence="5">
    <location>
        <begin position="169"/>
        <end position="445"/>
    </location>
</feature>
<dbReference type="PANTHER" id="PTHR22958:SF1">
    <property type="entry name" value="GLYCEROPHOSPHOCHOLINE PHOSPHODIESTERASE GPCPD1"/>
    <property type="match status" value="1"/>
</dbReference>
<dbReference type="InterPro" id="IPR051578">
    <property type="entry name" value="GDPD"/>
</dbReference>
<evidence type="ECO:0000256" key="1">
    <source>
        <dbReference type="ARBA" id="ARBA00012247"/>
    </source>
</evidence>
<dbReference type="EMBL" id="DF237461">
    <property type="protein sequence ID" value="GAQ89335.1"/>
    <property type="molecule type" value="Genomic_DNA"/>
</dbReference>